<sequence>MKLKTSIYTLLLLFIISCSNTSNSEAFINKTTGRYLYNSDELITVYFNDNTLFLKWRGATAIKPLKIDENTFFVKEMNEKIQFLNNPSNGKAYLVLVPKENESLQYNFKKLDPTEKTPSEYLANHEFDKALEAYFTIQKNDSLDPTIEEQNFNRLGYQKLKTKNYEEALQIFKINIALYPYSSNVYDSYADALKRNGDTLKAIEFYKKSVSLDSGNKQAKRFIEKYDKK</sequence>
<dbReference type="RefSeq" id="WP_245813393.1">
    <property type="nucleotide sequence ID" value="NZ_FZNT01000001.1"/>
</dbReference>
<feature type="repeat" description="TPR" evidence="1">
    <location>
        <begin position="149"/>
        <end position="182"/>
    </location>
</feature>
<evidence type="ECO:0000256" key="1">
    <source>
        <dbReference type="PROSITE-ProRule" id="PRU00339"/>
    </source>
</evidence>
<dbReference type="InterPro" id="IPR019734">
    <property type="entry name" value="TPR_rpt"/>
</dbReference>
<keyword evidence="2" id="KW-0732">Signal</keyword>
<feature type="signal peptide" evidence="2">
    <location>
        <begin position="1"/>
        <end position="24"/>
    </location>
</feature>
<reference evidence="3 4" key="1">
    <citation type="submission" date="2017-06" db="EMBL/GenBank/DDBJ databases">
        <authorList>
            <person name="Kim H.J."/>
            <person name="Triplett B.A."/>
        </authorList>
    </citation>
    <scope>NUCLEOTIDE SEQUENCE [LARGE SCALE GENOMIC DNA]</scope>
    <source>
        <strain evidence="3 4">DSM 29150</strain>
    </source>
</reference>
<keyword evidence="1" id="KW-0802">TPR repeat</keyword>
<evidence type="ECO:0000313" key="4">
    <source>
        <dbReference type="Proteomes" id="UP000198384"/>
    </source>
</evidence>
<name>A0A238VI13_9FLAO</name>
<accession>A0A238VI13</accession>
<dbReference type="EMBL" id="FZNT01000001">
    <property type="protein sequence ID" value="SNR33323.1"/>
    <property type="molecule type" value="Genomic_DNA"/>
</dbReference>
<protein>
    <submittedName>
        <fullName evidence="3">Uncharacterized protein</fullName>
    </submittedName>
</protein>
<feature type="chain" id="PRO_5013076747" evidence="2">
    <location>
        <begin position="25"/>
        <end position="229"/>
    </location>
</feature>
<evidence type="ECO:0000313" key="3">
    <source>
        <dbReference type="EMBL" id="SNR33323.1"/>
    </source>
</evidence>
<organism evidence="3 4">
    <name type="scientific">Lutibacter agarilyticus</name>
    <dbReference type="NCBI Taxonomy" id="1109740"/>
    <lineage>
        <taxon>Bacteria</taxon>
        <taxon>Pseudomonadati</taxon>
        <taxon>Bacteroidota</taxon>
        <taxon>Flavobacteriia</taxon>
        <taxon>Flavobacteriales</taxon>
        <taxon>Flavobacteriaceae</taxon>
        <taxon>Lutibacter</taxon>
    </lineage>
</organism>
<dbReference type="SUPFAM" id="SSF48452">
    <property type="entry name" value="TPR-like"/>
    <property type="match status" value="1"/>
</dbReference>
<dbReference type="InterPro" id="IPR011990">
    <property type="entry name" value="TPR-like_helical_dom_sf"/>
</dbReference>
<feature type="repeat" description="TPR" evidence="1">
    <location>
        <begin position="183"/>
        <end position="216"/>
    </location>
</feature>
<keyword evidence="4" id="KW-1185">Reference proteome</keyword>
<dbReference type="Proteomes" id="UP000198384">
    <property type="component" value="Unassembled WGS sequence"/>
</dbReference>
<proteinExistence type="predicted"/>
<dbReference type="AlphaFoldDB" id="A0A238VI13"/>
<dbReference type="PROSITE" id="PS50005">
    <property type="entry name" value="TPR"/>
    <property type="match status" value="2"/>
</dbReference>
<dbReference type="Gene3D" id="1.25.40.10">
    <property type="entry name" value="Tetratricopeptide repeat domain"/>
    <property type="match status" value="1"/>
</dbReference>
<evidence type="ECO:0000256" key="2">
    <source>
        <dbReference type="SAM" id="SignalP"/>
    </source>
</evidence>
<gene>
    <name evidence="3" type="ORF">SAMN06265371_101378</name>
</gene>
<dbReference type="PROSITE" id="PS51257">
    <property type="entry name" value="PROKAR_LIPOPROTEIN"/>
    <property type="match status" value="1"/>
</dbReference>